<dbReference type="KEGG" id="bfu:BCIN_01g01050"/>
<evidence type="ECO:0008006" key="3">
    <source>
        <dbReference type="Google" id="ProtNLM"/>
    </source>
</evidence>
<dbReference type="SUPFAM" id="SSF48403">
    <property type="entry name" value="Ankyrin repeat"/>
    <property type="match status" value="1"/>
</dbReference>
<dbReference type="GeneID" id="5436106"/>
<reference evidence="1 2" key="1">
    <citation type="journal article" date="2011" name="PLoS Genet.">
        <title>Genomic analysis of the necrotrophic fungal pathogens Sclerotinia sclerotiorum and Botrytis cinerea.</title>
        <authorList>
            <person name="Amselem J."/>
            <person name="Cuomo C.A."/>
            <person name="van Kan J.A."/>
            <person name="Viaud M."/>
            <person name="Benito E.P."/>
            <person name="Couloux A."/>
            <person name="Coutinho P.M."/>
            <person name="de Vries R.P."/>
            <person name="Dyer P.S."/>
            <person name="Fillinger S."/>
            <person name="Fournier E."/>
            <person name="Gout L."/>
            <person name="Hahn M."/>
            <person name="Kohn L."/>
            <person name="Lapalu N."/>
            <person name="Plummer K.M."/>
            <person name="Pradier J.M."/>
            <person name="Quevillon E."/>
            <person name="Sharon A."/>
            <person name="Simon A."/>
            <person name="ten Have A."/>
            <person name="Tudzynski B."/>
            <person name="Tudzynski P."/>
            <person name="Wincker P."/>
            <person name="Andrew M."/>
            <person name="Anthouard V."/>
            <person name="Beever R.E."/>
            <person name="Beffa R."/>
            <person name="Benoit I."/>
            <person name="Bouzid O."/>
            <person name="Brault B."/>
            <person name="Chen Z."/>
            <person name="Choquer M."/>
            <person name="Collemare J."/>
            <person name="Cotton P."/>
            <person name="Danchin E.G."/>
            <person name="Da Silva C."/>
            <person name="Gautier A."/>
            <person name="Giraud C."/>
            <person name="Giraud T."/>
            <person name="Gonzalez C."/>
            <person name="Grossetete S."/>
            <person name="Guldener U."/>
            <person name="Henrissat B."/>
            <person name="Howlett B.J."/>
            <person name="Kodira C."/>
            <person name="Kretschmer M."/>
            <person name="Lappartient A."/>
            <person name="Leroch M."/>
            <person name="Levis C."/>
            <person name="Mauceli E."/>
            <person name="Neuveglise C."/>
            <person name="Oeser B."/>
            <person name="Pearson M."/>
            <person name="Poulain J."/>
            <person name="Poussereau N."/>
            <person name="Quesneville H."/>
            <person name="Rascle C."/>
            <person name="Schumacher J."/>
            <person name="Segurens B."/>
            <person name="Sexton A."/>
            <person name="Silva E."/>
            <person name="Sirven C."/>
            <person name="Soanes D.M."/>
            <person name="Talbot N.J."/>
            <person name="Templeton M."/>
            <person name="Yandava C."/>
            <person name="Yarden O."/>
            <person name="Zeng Q."/>
            <person name="Rollins J.A."/>
            <person name="Lebrun M.H."/>
            <person name="Dickman M."/>
        </authorList>
    </citation>
    <scope>NUCLEOTIDE SEQUENCE [LARGE SCALE GENOMIC DNA]</scope>
    <source>
        <strain evidence="1 2">B05.10</strain>
    </source>
</reference>
<reference evidence="1 2" key="2">
    <citation type="journal article" date="2012" name="Eukaryot. Cell">
        <title>Genome update of Botrytis cinerea strains B05.10 and T4.</title>
        <authorList>
            <person name="Staats M."/>
            <person name="van Kan J.A."/>
        </authorList>
    </citation>
    <scope>NUCLEOTIDE SEQUENCE [LARGE SCALE GENOMIC DNA]</scope>
    <source>
        <strain evidence="1 2">B05.10</strain>
    </source>
</reference>
<name>A0A384J452_BOTFB</name>
<evidence type="ECO:0000313" key="2">
    <source>
        <dbReference type="Proteomes" id="UP000001798"/>
    </source>
</evidence>
<proteinExistence type="predicted"/>
<dbReference type="InterPro" id="IPR036770">
    <property type="entry name" value="Ankyrin_rpt-contain_sf"/>
</dbReference>
<dbReference type="VEuPathDB" id="FungiDB:Bcin01g01050"/>
<organism evidence="1 2">
    <name type="scientific">Botryotinia fuckeliana (strain B05.10)</name>
    <name type="common">Noble rot fungus</name>
    <name type="synonym">Botrytis cinerea</name>
    <dbReference type="NCBI Taxonomy" id="332648"/>
    <lineage>
        <taxon>Eukaryota</taxon>
        <taxon>Fungi</taxon>
        <taxon>Dikarya</taxon>
        <taxon>Ascomycota</taxon>
        <taxon>Pezizomycotina</taxon>
        <taxon>Leotiomycetes</taxon>
        <taxon>Helotiales</taxon>
        <taxon>Sclerotiniaceae</taxon>
        <taxon>Botrytis</taxon>
    </lineage>
</organism>
<dbReference type="RefSeq" id="XP_024545972.1">
    <property type="nucleotide sequence ID" value="XM_024690204.1"/>
</dbReference>
<sequence>MADVLGTAVGVVSLGLQASQGIVSYYSTYRDQAEEIDGIAQRTQALHTTLKHLQASLRSLHSNHTSAVTLVAATVASCADNTKTLETTLQKCQHSVPVGTREKIYSLGKKAIFPFRQATIQRLENIVGKLQANVDMAIMALQLEVSCKISEQTSNIVTTSAITTTGINFVAKELQSLNASFMHIDAILPTLKDVMDRHLQRDIRSRSLNQYMIQELSNVRMTLQDVPEIVEQATSRALKSNQTQPAETVNNASSNALVLGGDKRAFKKSKRQVARNKCLCQSQALLEGKHIYWFFSTKYLQFLRSRIDSGFCRPDCPSRSYFEKKNTWELTYSHCSRLFSGILRARLCIISTAGSLLSISPNITFRRTVSSKSPVFKLMNDIRGRAYKVDSIGVSLDMDDVTIQIGKMLANGQASLTDVNRRGESILHMACLIAEDLELTDAEVFQSYKRFLRFLAANTPGTMANDTNTNGERPLEILFGSKVLGYYHPEVPDLCLELIDSMGLELSDSWLENQLIVSGCQWWDNYCRHLAMSLSSFRDVPEILGFHCGALSSAILQRSEDRMLQILASFPDSAYERNTMGQTPLHLSSYWPIGVSHLLRIGGQSLVNNQDCMGYLPVAYALYSKCLPAVQLLLNADSPLHSYRVDTNNDTLKDIVFSRAEDVFLNTLRSSSKAIINCMISSLVDRRNRLCQLAFQNMPTSETDKLPISGDRVLDLHASSTCALLKVFGVDIPLALQIPEEYETIYHLLFVYDIYLREYAIPRVDIAEMFYKAGFCEIEEYHCFDSKRTLLMLMWTDHDTSPSEMMDKFKLLWWLIQKGADLHRAKRIWQGDQRIPWTPVTHFIVASLLIKDLWVITMEEINLLPNGGPENLSSQPEVRNVMFKVLTTSTADPCICACSKSGCTALTILLKQTTLELDEEEIISVFTDLSEEVFSLDSTYWIMRASIMFLLQFIDVDNNAWKTLAPEIIRFATFTILGLTHTCCVYHSYPEGSPPHHFTPFNIGDHQDIQEEESAQTEELELLVEDFESKYIELAQPILKLFDGYWRSRMLDYDIINTKPYTQDELEKIRELGVKI</sequence>
<dbReference type="AlphaFoldDB" id="A0A384J452"/>
<accession>A0A384J452</accession>
<evidence type="ECO:0000313" key="1">
    <source>
        <dbReference type="EMBL" id="ATZ45297.1"/>
    </source>
</evidence>
<reference evidence="1 2" key="3">
    <citation type="journal article" date="2017" name="Mol. Plant Pathol.">
        <title>A gapless genome sequence of the fungus Botrytis cinerea.</title>
        <authorList>
            <person name="Van Kan J.A."/>
            <person name="Stassen J.H."/>
            <person name="Mosbach A."/>
            <person name="Van Der Lee T.A."/>
            <person name="Faino L."/>
            <person name="Farmer A.D."/>
            <person name="Papasotiriou D.G."/>
            <person name="Zhou S."/>
            <person name="Seidl M.F."/>
            <person name="Cottam E."/>
            <person name="Edel D."/>
            <person name="Hahn M."/>
            <person name="Schwartz D.C."/>
            <person name="Dietrich R.A."/>
            <person name="Widdison S."/>
            <person name="Scalliet G."/>
        </authorList>
    </citation>
    <scope>NUCLEOTIDE SEQUENCE [LARGE SCALE GENOMIC DNA]</scope>
    <source>
        <strain evidence="1 2">B05.10</strain>
    </source>
</reference>
<keyword evidence="2" id="KW-1185">Reference proteome</keyword>
<dbReference type="EMBL" id="CP009805">
    <property type="protein sequence ID" value="ATZ45297.1"/>
    <property type="molecule type" value="Genomic_DNA"/>
</dbReference>
<dbReference type="Proteomes" id="UP000001798">
    <property type="component" value="Chromosome 1"/>
</dbReference>
<gene>
    <name evidence="1" type="ORF">BCIN_01g01050</name>
</gene>
<dbReference type="Gene3D" id="1.25.40.20">
    <property type="entry name" value="Ankyrin repeat-containing domain"/>
    <property type="match status" value="1"/>
</dbReference>
<dbReference type="OrthoDB" id="5422117at2759"/>
<protein>
    <recommendedName>
        <fullName evidence="3">Fungal N-terminal domain-containing protein</fullName>
    </recommendedName>
</protein>